<dbReference type="PANTHER" id="PTHR23132">
    <property type="entry name" value="D-ALANINE--D-ALANINE LIGASE"/>
    <property type="match status" value="1"/>
</dbReference>
<dbReference type="Gene3D" id="3.30.1490.20">
    <property type="entry name" value="ATP-grasp fold, A domain"/>
    <property type="match status" value="1"/>
</dbReference>
<dbReference type="PROSITE" id="PS50975">
    <property type="entry name" value="ATP_GRASP"/>
    <property type="match status" value="1"/>
</dbReference>
<dbReference type="SUPFAM" id="SSF52440">
    <property type="entry name" value="PreATP-grasp domain"/>
    <property type="match status" value="1"/>
</dbReference>
<comment type="caution">
    <text evidence="6">The sequence shown here is derived from an EMBL/GenBank/DDBJ whole genome shotgun (WGS) entry which is preliminary data.</text>
</comment>
<dbReference type="PANTHER" id="PTHR23132:SF23">
    <property type="entry name" value="D-ALANINE--D-ALANINE LIGASE B"/>
    <property type="match status" value="1"/>
</dbReference>
<dbReference type="AlphaFoldDB" id="K1XX22"/>
<evidence type="ECO:0000256" key="4">
    <source>
        <dbReference type="PROSITE-ProRule" id="PRU00409"/>
    </source>
</evidence>
<dbReference type="GO" id="GO:0046872">
    <property type="term" value="F:metal ion binding"/>
    <property type="evidence" value="ECO:0007669"/>
    <property type="project" value="InterPro"/>
</dbReference>
<dbReference type="Gene3D" id="3.40.50.20">
    <property type="match status" value="1"/>
</dbReference>
<proteinExistence type="inferred from homology"/>
<dbReference type="Gene3D" id="3.30.470.20">
    <property type="entry name" value="ATP-grasp fold, B domain"/>
    <property type="match status" value="1"/>
</dbReference>
<sequence length="296" mass="34576">MKIALLTGWTWLERDVALRSANTFHENMKYEHDMYVLPDEMDRFLSHYKEYDLAVPVFHGEYWEDGTIFGLLDSLGLKYTFSPFATHAVCMDKNKTNILVEKIWIQVPKSHLISNKKELQDTIFEFPLIVKPNSGWSSVATYMVNNTSELEKAFDDVREITKDIVLVQQFITWVEYSVPIIGNDDLEALPIMRVALTSSKFFDYEEKYNSDGSNEIFWDVEANLQKHLEQDSKKIYHFLGCRWISRIDYIVNDTGRYFLEVNTIPGFSPASIFPKAWQLTGRTLEEIVEKIIRLGR</sequence>
<feature type="domain" description="ATP-grasp" evidence="5">
    <location>
        <begin position="97"/>
        <end position="293"/>
    </location>
</feature>
<keyword evidence="4" id="KW-0067">ATP-binding</keyword>
<evidence type="ECO:0000313" key="6">
    <source>
        <dbReference type="EMBL" id="EKD29501.1"/>
    </source>
</evidence>
<dbReference type="SUPFAM" id="SSF56059">
    <property type="entry name" value="Glutathione synthetase ATP-binding domain-like"/>
    <property type="match status" value="1"/>
</dbReference>
<comment type="similarity">
    <text evidence="1">Belongs to the D-alanine--D-alanine ligase family.</text>
</comment>
<dbReference type="GO" id="GO:0071555">
    <property type="term" value="P:cell wall organization"/>
    <property type="evidence" value="ECO:0007669"/>
    <property type="project" value="UniProtKB-KW"/>
</dbReference>
<evidence type="ECO:0000256" key="1">
    <source>
        <dbReference type="ARBA" id="ARBA00010871"/>
    </source>
</evidence>
<dbReference type="InterPro" id="IPR016185">
    <property type="entry name" value="PreATP-grasp_dom_sf"/>
</dbReference>
<gene>
    <name evidence="6" type="ORF">ACD_78C00383G0005</name>
</gene>
<dbReference type="Pfam" id="PF07478">
    <property type="entry name" value="Dala_Dala_lig_C"/>
    <property type="match status" value="1"/>
</dbReference>
<organism evidence="6">
    <name type="scientific">uncultured bacterium</name>
    <name type="common">gcode 4</name>
    <dbReference type="NCBI Taxonomy" id="1234023"/>
    <lineage>
        <taxon>Bacteria</taxon>
        <taxon>environmental samples</taxon>
    </lineage>
</organism>
<name>K1XX22_9BACT</name>
<evidence type="ECO:0000256" key="3">
    <source>
        <dbReference type="ARBA" id="ARBA00023316"/>
    </source>
</evidence>
<dbReference type="GO" id="GO:0005524">
    <property type="term" value="F:ATP binding"/>
    <property type="evidence" value="ECO:0007669"/>
    <property type="project" value="UniProtKB-UniRule"/>
</dbReference>
<evidence type="ECO:0000256" key="2">
    <source>
        <dbReference type="ARBA" id="ARBA00022598"/>
    </source>
</evidence>
<keyword evidence="3" id="KW-0961">Cell wall biogenesis/degradation</keyword>
<reference evidence="6" key="1">
    <citation type="journal article" date="2012" name="Science">
        <title>Fermentation, hydrogen, and sulfur metabolism in multiple uncultivated bacterial phyla.</title>
        <authorList>
            <person name="Wrighton K.C."/>
            <person name="Thomas B.C."/>
            <person name="Sharon I."/>
            <person name="Miller C.S."/>
            <person name="Castelle C.J."/>
            <person name="VerBerkmoes N.C."/>
            <person name="Wilkins M.J."/>
            <person name="Hettich R.L."/>
            <person name="Lipton M.S."/>
            <person name="Williams K.H."/>
            <person name="Long P.E."/>
            <person name="Banfield J.F."/>
        </authorList>
    </citation>
    <scope>NUCLEOTIDE SEQUENCE [LARGE SCALE GENOMIC DNA]</scope>
</reference>
<dbReference type="EMBL" id="AMFJ01034383">
    <property type="protein sequence ID" value="EKD29501.1"/>
    <property type="molecule type" value="Genomic_DNA"/>
</dbReference>
<evidence type="ECO:0000259" key="5">
    <source>
        <dbReference type="PROSITE" id="PS50975"/>
    </source>
</evidence>
<accession>K1XX22</accession>
<dbReference type="InterPro" id="IPR013815">
    <property type="entry name" value="ATP_grasp_subdomain_1"/>
</dbReference>
<dbReference type="InterPro" id="IPR011095">
    <property type="entry name" value="Dala_Dala_lig_C"/>
</dbReference>
<dbReference type="InterPro" id="IPR011761">
    <property type="entry name" value="ATP-grasp"/>
</dbReference>
<dbReference type="GO" id="GO:0008716">
    <property type="term" value="F:D-alanine-D-alanine ligase activity"/>
    <property type="evidence" value="ECO:0007669"/>
    <property type="project" value="InterPro"/>
</dbReference>
<keyword evidence="2" id="KW-0436">Ligase</keyword>
<protein>
    <recommendedName>
        <fullName evidence="5">ATP-grasp domain-containing protein</fullName>
    </recommendedName>
</protein>
<keyword evidence="4" id="KW-0547">Nucleotide-binding</keyword>